<dbReference type="Pfam" id="PF14697">
    <property type="entry name" value="Fer4_21"/>
    <property type="match status" value="1"/>
</dbReference>
<dbReference type="FunFam" id="1.20.1440.230:FF:000002">
    <property type="entry name" value="NADH-quinone oxidoreductase subunit F"/>
    <property type="match status" value="1"/>
</dbReference>
<dbReference type="InterPro" id="IPR017900">
    <property type="entry name" value="4Fe4S_Fe_S_CS"/>
</dbReference>
<dbReference type="PROSITE" id="PS00198">
    <property type="entry name" value="4FE4S_FER_1"/>
    <property type="match status" value="2"/>
</dbReference>
<gene>
    <name evidence="7" type="ORF">GF339_18225</name>
</gene>
<dbReference type="InterPro" id="IPR036249">
    <property type="entry name" value="Thioredoxin-like_sf"/>
</dbReference>
<dbReference type="InterPro" id="IPR011538">
    <property type="entry name" value="Nuo51_FMN-bd"/>
</dbReference>
<evidence type="ECO:0000256" key="3">
    <source>
        <dbReference type="ARBA" id="ARBA00022723"/>
    </source>
</evidence>
<dbReference type="SUPFAM" id="SSF142019">
    <property type="entry name" value="Nqo1 FMN-binding domain-like"/>
    <property type="match status" value="1"/>
</dbReference>
<dbReference type="FunFam" id="3.40.50.11540:FF:000001">
    <property type="entry name" value="NADH dehydrogenase [ubiquinone] flavoprotein 1, mitochondrial"/>
    <property type="match status" value="1"/>
</dbReference>
<dbReference type="AlphaFoldDB" id="A0A9D5JZ88"/>
<dbReference type="GO" id="GO:0051539">
    <property type="term" value="F:4 iron, 4 sulfur cluster binding"/>
    <property type="evidence" value="ECO:0007669"/>
    <property type="project" value="UniProtKB-KW"/>
</dbReference>
<dbReference type="SUPFAM" id="SSF140490">
    <property type="entry name" value="Nqo1C-terminal domain-like"/>
    <property type="match status" value="1"/>
</dbReference>
<evidence type="ECO:0000256" key="5">
    <source>
        <dbReference type="ARBA" id="ARBA00023014"/>
    </source>
</evidence>
<name>A0A9D5JZ88_9BACT</name>
<evidence type="ECO:0000256" key="2">
    <source>
        <dbReference type="ARBA" id="ARBA00022485"/>
    </source>
</evidence>
<dbReference type="PANTHER" id="PTHR43578">
    <property type="entry name" value="NADH-QUINONE OXIDOREDUCTASE SUBUNIT F"/>
    <property type="match status" value="1"/>
</dbReference>
<dbReference type="InterPro" id="IPR019554">
    <property type="entry name" value="Soluble_ligand-bd"/>
</dbReference>
<dbReference type="SUPFAM" id="SSF142984">
    <property type="entry name" value="Nqo1 middle domain-like"/>
    <property type="match status" value="1"/>
</dbReference>
<evidence type="ECO:0000313" key="8">
    <source>
        <dbReference type="Proteomes" id="UP000649604"/>
    </source>
</evidence>
<evidence type="ECO:0000256" key="4">
    <source>
        <dbReference type="ARBA" id="ARBA00023004"/>
    </source>
</evidence>
<keyword evidence="4" id="KW-0408">Iron</keyword>
<evidence type="ECO:0000259" key="6">
    <source>
        <dbReference type="PROSITE" id="PS51379"/>
    </source>
</evidence>
<dbReference type="InterPro" id="IPR017896">
    <property type="entry name" value="4Fe4S_Fe-S-bd"/>
</dbReference>
<dbReference type="Pfam" id="PF10531">
    <property type="entry name" value="SLBB"/>
    <property type="match status" value="1"/>
</dbReference>
<feature type="domain" description="4Fe-4S ferredoxin-type" evidence="6">
    <location>
        <begin position="565"/>
        <end position="594"/>
    </location>
</feature>
<evidence type="ECO:0000313" key="7">
    <source>
        <dbReference type="EMBL" id="MBD3326527.1"/>
    </source>
</evidence>
<dbReference type="InterPro" id="IPR037225">
    <property type="entry name" value="Nuo51_FMN-bd_sf"/>
</dbReference>
<dbReference type="InterPro" id="IPR001949">
    <property type="entry name" value="NADH-UbQ_OxRdtase_51kDa_CS"/>
</dbReference>
<feature type="domain" description="4Fe-4S ferredoxin-type" evidence="6">
    <location>
        <begin position="595"/>
        <end position="622"/>
    </location>
</feature>
<evidence type="ECO:0000256" key="1">
    <source>
        <dbReference type="ARBA" id="ARBA00007523"/>
    </source>
</evidence>
<dbReference type="Pfam" id="PF01257">
    <property type="entry name" value="2Fe-2S_thioredx"/>
    <property type="match status" value="1"/>
</dbReference>
<comment type="caution">
    <text evidence="7">The sequence shown here is derived from an EMBL/GenBank/DDBJ whole genome shotgun (WGS) entry which is preliminary data.</text>
</comment>
<dbReference type="Pfam" id="PF10589">
    <property type="entry name" value="NADH_4Fe-4S"/>
    <property type="match status" value="1"/>
</dbReference>
<keyword evidence="2" id="KW-0004">4Fe-4S</keyword>
<dbReference type="SUPFAM" id="SSF54862">
    <property type="entry name" value="4Fe-4S ferredoxins"/>
    <property type="match status" value="1"/>
</dbReference>
<accession>A0A9D5JZ88</accession>
<keyword evidence="3" id="KW-0479">Metal-binding</keyword>
<dbReference type="InterPro" id="IPR037207">
    <property type="entry name" value="Nuop51_4Fe4S-bd_sf"/>
</dbReference>
<sequence length="622" mass="67918">MMNDAGVRIRSSTDLEQWRGNLRTQRDPATKSVRVCIGTGCAAKGSRKLYDLFCEAARQSGEQVQIETKCVGCHGFCERGPIVVIQPGDIFYESVEEPDVEEIFRETVLGGRIVERLLYEDPDREKRVTTAQEIPFYNVQHRIVLAENGVIDPTSLEDYVATGGYAALAKALTTMEPEEVIDQVERAGLRGRGGGGFLTARKWRSCRKAQADCRYVICNGDEGDPGAFMDRSIMEGNPHSVLEGMIIGAYAIGASQGYIYVRNEYPLAVEHLKTAISQIQEIGLLGENILGTSFSFDIRINRGGGAFVCGESTALMASLEGRMGEPRAKYVHTVESGLRAKPTNLNNVETWANVPAIITHGGDWFASIGTEGSKGTKVFSLVGKVVNTGLVEVPMGITLRQIIDQIGGGVRDGKAFKAVQTGGPSGGCIPAQYMDARVDFDELTKLGSMMGSGGMIVMDEATCMVNVAKYFLGFLKEESCGKCTPCREGLSQMLYILDRITHGEGEPGDIEKLEDLADLLEGTALCALGKTAANPVLSTIRYFREEYEEHIYHRHCPAKECLGLFLYKIDPETCTGCGICRRNCPVEAITGDKRQTHVIHQETCTTCGICIEKCPFDAIMKV</sequence>
<dbReference type="Gene3D" id="3.40.30.10">
    <property type="entry name" value="Glutaredoxin"/>
    <property type="match status" value="1"/>
</dbReference>
<dbReference type="Gene3D" id="3.30.70.20">
    <property type="match status" value="2"/>
</dbReference>
<comment type="similarity">
    <text evidence="1">Belongs to the complex I 51 kDa subunit family.</text>
</comment>
<dbReference type="SMART" id="SM00928">
    <property type="entry name" value="NADH_4Fe-4S"/>
    <property type="match status" value="1"/>
</dbReference>
<dbReference type="InterPro" id="IPR019575">
    <property type="entry name" value="Nuop51_4Fe4S-bd"/>
</dbReference>
<dbReference type="Gene3D" id="3.10.20.600">
    <property type="match status" value="1"/>
</dbReference>
<dbReference type="PROSITE" id="PS00645">
    <property type="entry name" value="COMPLEX1_51K_2"/>
    <property type="match status" value="1"/>
</dbReference>
<dbReference type="CDD" id="cd02980">
    <property type="entry name" value="TRX_Fd_family"/>
    <property type="match status" value="1"/>
</dbReference>
<dbReference type="GO" id="GO:0046872">
    <property type="term" value="F:metal ion binding"/>
    <property type="evidence" value="ECO:0007669"/>
    <property type="project" value="UniProtKB-KW"/>
</dbReference>
<dbReference type="PANTHER" id="PTHR43578:SF3">
    <property type="entry name" value="NADH-QUINONE OXIDOREDUCTASE SUBUNIT F"/>
    <property type="match status" value="1"/>
</dbReference>
<dbReference type="Gene3D" id="6.10.250.1450">
    <property type="match status" value="1"/>
</dbReference>
<dbReference type="GO" id="GO:0010181">
    <property type="term" value="F:FMN binding"/>
    <property type="evidence" value="ECO:0007669"/>
    <property type="project" value="InterPro"/>
</dbReference>
<keyword evidence="5" id="KW-0411">Iron-sulfur</keyword>
<dbReference type="EMBL" id="WJJP01000594">
    <property type="protein sequence ID" value="MBD3326527.1"/>
    <property type="molecule type" value="Genomic_DNA"/>
</dbReference>
<dbReference type="Gene3D" id="3.40.50.11540">
    <property type="entry name" value="NADH-ubiquinone oxidoreductase 51kDa subunit"/>
    <property type="match status" value="1"/>
</dbReference>
<reference evidence="7" key="1">
    <citation type="submission" date="2019-11" db="EMBL/GenBank/DDBJ databases">
        <title>Microbial mats filling the niche in hypersaline microbial mats.</title>
        <authorList>
            <person name="Wong H.L."/>
            <person name="Macleod F.I."/>
            <person name="White R.A. III"/>
            <person name="Burns B.P."/>
        </authorList>
    </citation>
    <scope>NUCLEOTIDE SEQUENCE</scope>
    <source>
        <strain evidence="7">Rbin_158</strain>
    </source>
</reference>
<dbReference type="Proteomes" id="UP000649604">
    <property type="component" value="Unassembled WGS sequence"/>
</dbReference>
<dbReference type="Pfam" id="PF01512">
    <property type="entry name" value="Complex1_51K"/>
    <property type="match status" value="1"/>
</dbReference>
<proteinExistence type="inferred from homology"/>
<dbReference type="SUPFAM" id="SSF52833">
    <property type="entry name" value="Thioredoxin-like"/>
    <property type="match status" value="1"/>
</dbReference>
<dbReference type="GO" id="GO:0008137">
    <property type="term" value="F:NADH dehydrogenase (ubiquinone) activity"/>
    <property type="evidence" value="ECO:0007669"/>
    <property type="project" value="InterPro"/>
</dbReference>
<dbReference type="Gene3D" id="1.20.1440.230">
    <property type="entry name" value="NADH-ubiquinone oxidoreductase 51kDa subunit, iron-sulphur binding domain"/>
    <property type="match status" value="1"/>
</dbReference>
<organism evidence="7 8">
    <name type="scientific">candidate division KSB3 bacterium</name>
    <dbReference type="NCBI Taxonomy" id="2044937"/>
    <lineage>
        <taxon>Bacteria</taxon>
        <taxon>candidate division KSB3</taxon>
    </lineage>
</organism>
<dbReference type="PROSITE" id="PS51379">
    <property type="entry name" value="4FE4S_FER_2"/>
    <property type="match status" value="2"/>
</dbReference>
<protein>
    <submittedName>
        <fullName evidence="7">4Fe-4S dicluster domain-containing protein</fullName>
    </submittedName>
</protein>